<protein>
    <submittedName>
        <fullName evidence="1">Uncharacterized protein</fullName>
    </submittedName>
</protein>
<evidence type="ECO:0000313" key="1">
    <source>
        <dbReference type="EMBL" id="AVM53297.1"/>
    </source>
</evidence>
<dbReference type="RefSeq" id="WP_106041823.1">
    <property type="nucleotide sequence ID" value="NZ_CP027231.1"/>
</dbReference>
<dbReference type="EMBL" id="CP027231">
    <property type="protein sequence ID" value="AVM53297.1"/>
    <property type="molecule type" value="Genomic_DNA"/>
</dbReference>
<gene>
    <name evidence="1" type="ORF">C4H11_10480</name>
</gene>
<accession>A0ABN5IK65</accession>
<proteinExistence type="predicted"/>
<dbReference type="Proteomes" id="UP000238304">
    <property type="component" value="Chromosome"/>
</dbReference>
<reference evidence="1 2" key="1">
    <citation type="submission" date="2018-02" db="EMBL/GenBank/DDBJ databases">
        <authorList>
            <person name="Holder M.E."/>
            <person name="Ajami N.J."/>
            <person name="Petrosino J.F."/>
        </authorList>
    </citation>
    <scope>NUCLEOTIDE SEQUENCE [LARGE SCALE GENOMIC DNA]</scope>
    <source>
        <strain evidence="1 2">ATCC 33285</strain>
    </source>
</reference>
<keyword evidence="2" id="KW-1185">Reference proteome</keyword>
<sequence length="187" mass="21693">MASSDINNYISKRYARWLDYAEFHCAHAGIMGEASDVLDEVLCSLLEKDSRFLSRLLNSKKNGYTELDFFVLRMIKLNATSPTSPYRSKYRPIPTDENADYSRLDVEDMEDDSEDVAGETLRRMRLVREIFEDLDLSPFARSVFQYRFFDGGVFSEWPGDESLNELYDTYNGVQELITKKINGNILF</sequence>
<name>A0ABN5IK65_9BACE</name>
<evidence type="ECO:0000313" key="2">
    <source>
        <dbReference type="Proteomes" id="UP000238304"/>
    </source>
</evidence>
<organism evidence="1 2">
    <name type="scientific">Bacteroides zoogleoformans</name>
    <dbReference type="NCBI Taxonomy" id="28119"/>
    <lineage>
        <taxon>Bacteria</taxon>
        <taxon>Pseudomonadati</taxon>
        <taxon>Bacteroidota</taxon>
        <taxon>Bacteroidia</taxon>
        <taxon>Bacteroidales</taxon>
        <taxon>Bacteroidaceae</taxon>
        <taxon>Bacteroides</taxon>
    </lineage>
</organism>